<dbReference type="SUPFAM" id="SSF56672">
    <property type="entry name" value="DNA/RNA polymerases"/>
    <property type="match status" value="1"/>
</dbReference>
<evidence type="ECO:0008006" key="17">
    <source>
        <dbReference type="Google" id="ProtNLM"/>
    </source>
</evidence>
<dbReference type="SUPFAM" id="SSF53098">
    <property type="entry name" value="Ribonuclease H-like"/>
    <property type="match status" value="1"/>
</dbReference>
<feature type="compositionally biased region" description="Basic and acidic residues" evidence="11">
    <location>
        <begin position="10"/>
        <end position="22"/>
    </location>
</feature>
<keyword evidence="8" id="KW-0548">Nucleotidyltransferase</keyword>
<name>A0A371H8Y6_MUCPR</name>
<dbReference type="GO" id="GO:0046872">
    <property type="term" value="F:metal ion binding"/>
    <property type="evidence" value="ECO:0007669"/>
    <property type="project" value="UniProtKB-KW"/>
</dbReference>
<feature type="domain" description="GAG-pre-integrase" evidence="13">
    <location>
        <begin position="190"/>
        <end position="245"/>
    </location>
</feature>
<dbReference type="InterPro" id="IPR012337">
    <property type="entry name" value="RNaseH-like_sf"/>
</dbReference>
<comment type="caution">
    <text evidence="15">The sequence shown here is derived from an EMBL/GenBank/DDBJ whole genome shotgun (WGS) entry which is preliminary data.</text>
</comment>
<evidence type="ECO:0000259" key="13">
    <source>
        <dbReference type="Pfam" id="PF13976"/>
    </source>
</evidence>
<feature type="region of interest" description="Disordered" evidence="11">
    <location>
        <begin position="1"/>
        <end position="32"/>
    </location>
</feature>
<sequence>MTFKNRHFKHDPITKKKAKDPGKGINPTPTRNTKIKDLVKLVNLLKEGGKTKHRSKAVAPKIARSGSLTRGKQCWIGEGAKNKPNICANLAQDEGSNLDYEVVMLLATTSSEASNDTSWYLDSGYCSTHDKEEEMILYIDRVVFRDKDGREIVIEEVLYVLVLDRNQKPIIQAQLTQNRTFRIGMNCLKHQCFTTLENKEEWLWHVKFCHLNFKDLHLLASHKMVKGLPQVVVPEEVCKECTKCKKTRGSYSRTIPTTTTEKLEVAGSRSYIDDLIRKIWIYLLKGKHLYHLTPQHSGTTQKRNKTLLNLVRCMLKGKNLPSFLWEEAVSTAAYILNRSSTRRVENKTSEEAWNGAKPNVTHLRIFGSVCYKLVPSQPTRILIGYHSIGGYKLYEPKSGQVSTSREVICDENGSWVWNATSSKAQSRDQELFQDSTVNVEGELVHFALIAEAELVEFDKAEEINFIVKNQTWELEDLPLNKKPIALKRVYKVKVNPKCELMKYKARLVAKGFMQKVGIDYGEVYAPVARIETIRLVVTIATNANWSMHQLDVKSLPSSIVHWKKRFIEENKVYKLKKALYGLKQPLRAWNRRIEHGVYVKCWKDSMKSKKLLVCLYVDDLLILAAVRRQRWFKRTDDE</sequence>
<gene>
    <name evidence="15" type="ORF">CR513_17699</name>
</gene>
<dbReference type="Pfam" id="PF13976">
    <property type="entry name" value="gag_pre-integrs"/>
    <property type="match status" value="1"/>
</dbReference>
<keyword evidence="8" id="KW-0239">DNA-directed DNA polymerase</keyword>
<dbReference type="InterPro" id="IPR013103">
    <property type="entry name" value="RVT_2"/>
</dbReference>
<dbReference type="GO" id="GO:0003964">
    <property type="term" value="F:RNA-directed DNA polymerase activity"/>
    <property type="evidence" value="ECO:0007669"/>
    <property type="project" value="UniProtKB-KW"/>
</dbReference>
<keyword evidence="9" id="KW-0233">DNA recombination</keyword>
<evidence type="ECO:0000256" key="2">
    <source>
        <dbReference type="ARBA" id="ARBA00022723"/>
    </source>
</evidence>
<keyword evidence="3" id="KW-0255">Endonuclease</keyword>
<evidence type="ECO:0000256" key="4">
    <source>
        <dbReference type="ARBA" id="ARBA00022801"/>
    </source>
</evidence>
<keyword evidence="5" id="KW-0460">Magnesium</keyword>
<dbReference type="InterPro" id="IPR036397">
    <property type="entry name" value="RNaseH_sf"/>
</dbReference>
<evidence type="ECO:0000256" key="8">
    <source>
        <dbReference type="ARBA" id="ARBA00022932"/>
    </source>
</evidence>
<dbReference type="InterPro" id="IPR057670">
    <property type="entry name" value="SH3_retrovirus"/>
</dbReference>
<feature type="domain" description="Reverse transcriptase Ty1/copia-type" evidence="12">
    <location>
        <begin position="469"/>
        <end position="624"/>
    </location>
</feature>
<evidence type="ECO:0000259" key="12">
    <source>
        <dbReference type="Pfam" id="PF07727"/>
    </source>
</evidence>
<keyword evidence="4" id="KW-0378">Hydrolase</keyword>
<dbReference type="GO" id="GO:0015074">
    <property type="term" value="P:DNA integration"/>
    <property type="evidence" value="ECO:0007669"/>
    <property type="project" value="UniProtKB-KW"/>
</dbReference>
<evidence type="ECO:0000313" key="16">
    <source>
        <dbReference type="Proteomes" id="UP000257109"/>
    </source>
</evidence>
<proteinExistence type="predicted"/>
<dbReference type="AlphaFoldDB" id="A0A371H8Y6"/>
<evidence type="ECO:0000256" key="3">
    <source>
        <dbReference type="ARBA" id="ARBA00022759"/>
    </source>
</evidence>
<dbReference type="PANTHER" id="PTHR42648:SF11">
    <property type="entry name" value="TRANSPOSON TY4-P GAG-POL POLYPROTEIN"/>
    <property type="match status" value="1"/>
</dbReference>
<keyword evidence="6" id="KW-0229">DNA integration</keyword>
<evidence type="ECO:0000259" key="14">
    <source>
        <dbReference type="Pfam" id="PF25597"/>
    </source>
</evidence>
<keyword evidence="10" id="KW-0511">Multifunctional enzyme</keyword>
<keyword evidence="7" id="KW-0695">RNA-directed DNA polymerase</keyword>
<evidence type="ECO:0000256" key="9">
    <source>
        <dbReference type="ARBA" id="ARBA00023172"/>
    </source>
</evidence>
<dbReference type="GO" id="GO:0003676">
    <property type="term" value="F:nucleic acid binding"/>
    <property type="evidence" value="ECO:0007669"/>
    <property type="project" value="InterPro"/>
</dbReference>
<keyword evidence="2" id="KW-0479">Metal-binding</keyword>
<dbReference type="GO" id="GO:0006310">
    <property type="term" value="P:DNA recombination"/>
    <property type="evidence" value="ECO:0007669"/>
    <property type="project" value="UniProtKB-KW"/>
</dbReference>
<evidence type="ECO:0000256" key="7">
    <source>
        <dbReference type="ARBA" id="ARBA00022918"/>
    </source>
</evidence>
<organism evidence="15 16">
    <name type="scientific">Mucuna pruriens</name>
    <name type="common">Velvet bean</name>
    <name type="synonym">Dolichos pruriens</name>
    <dbReference type="NCBI Taxonomy" id="157652"/>
    <lineage>
        <taxon>Eukaryota</taxon>
        <taxon>Viridiplantae</taxon>
        <taxon>Streptophyta</taxon>
        <taxon>Embryophyta</taxon>
        <taxon>Tracheophyta</taxon>
        <taxon>Spermatophyta</taxon>
        <taxon>Magnoliopsida</taxon>
        <taxon>eudicotyledons</taxon>
        <taxon>Gunneridae</taxon>
        <taxon>Pentapetalae</taxon>
        <taxon>rosids</taxon>
        <taxon>fabids</taxon>
        <taxon>Fabales</taxon>
        <taxon>Fabaceae</taxon>
        <taxon>Papilionoideae</taxon>
        <taxon>50 kb inversion clade</taxon>
        <taxon>NPAAA clade</taxon>
        <taxon>indigoferoid/millettioid clade</taxon>
        <taxon>Phaseoleae</taxon>
        <taxon>Mucuna</taxon>
    </lineage>
</organism>
<dbReference type="GO" id="GO:0016787">
    <property type="term" value="F:hydrolase activity"/>
    <property type="evidence" value="ECO:0007669"/>
    <property type="project" value="UniProtKB-KW"/>
</dbReference>
<dbReference type="Pfam" id="PF07727">
    <property type="entry name" value="RVT_2"/>
    <property type="match status" value="1"/>
</dbReference>
<feature type="domain" description="Retroviral polymerase SH3-like" evidence="14">
    <location>
        <begin position="380"/>
        <end position="421"/>
    </location>
</feature>
<evidence type="ECO:0000256" key="5">
    <source>
        <dbReference type="ARBA" id="ARBA00022842"/>
    </source>
</evidence>
<dbReference type="Pfam" id="PF25597">
    <property type="entry name" value="SH3_retrovirus"/>
    <property type="match status" value="1"/>
</dbReference>
<keyword evidence="8" id="KW-0808">Transferase</keyword>
<dbReference type="InterPro" id="IPR025724">
    <property type="entry name" value="GAG-pre-integrase_dom"/>
</dbReference>
<evidence type="ECO:0000256" key="10">
    <source>
        <dbReference type="ARBA" id="ARBA00023268"/>
    </source>
</evidence>
<feature type="non-terminal residue" evidence="15">
    <location>
        <position position="1"/>
    </location>
</feature>
<dbReference type="PANTHER" id="PTHR42648">
    <property type="entry name" value="TRANSPOSASE, PUTATIVE-RELATED"/>
    <property type="match status" value="1"/>
</dbReference>
<dbReference type="Gene3D" id="3.30.420.10">
    <property type="entry name" value="Ribonuclease H-like superfamily/Ribonuclease H"/>
    <property type="match status" value="1"/>
</dbReference>
<dbReference type="GO" id="GO:0004519">
    <property type="term" value="F:endonuclease activity"/>
    <property type="evidence" value="ECO:0007669"/>
    <property type="project" value="UniProtKB-KW"/>
</dbReference>
<evidence type="ECO:0000256" key="6">
    <source>
        <dbReference type="ARBA" id="ARBA00022908"/>
    </source>
</evidence>
<reference evidence="15" key="1">
    <citation type="submission" date="2018-05" db="EMBL/GenBank/DDBJ databases">
        <title>Draft genome of Mucuna pruriens seed.</title>
        <authorList>
            <person name="Nnadi N.E."/>
            <person name="Vos R."/>
            <person name="Hasami M.H."/>
            <person name="Devisetty U.K."/>
            <person name="Aguiy J.C."/>
        </authorList>
    </citation>
    <scope>NUCLEOTIDE SEQUENCE [LARGE SCALE GENOMIC DNA]</scope>
    <source>
        <tissue evidence="15">Seed</tissue>
    </source>
</reference>
<accession>A0A371H8Y6</accession>
<dbReference type="Proteomes" id="UP000257109">
    <property type="component" value="Unassembled WGS sequence"/>
</dbReference>
<dbReference type="OrthoDB" id="1426661at2759"/>
<dbReference type="InterPro" id="IPR039537">
    <property type="entry name" value="Retrotran_Ty1/copia-like"/>
</dbReference>
<keyword evidence="16" id="KW-1185">Reference proteome</keyword>
<keyword evidence="1" id="KW-0540">Nuclease</keyword>
<dbReference type="InterPro" id="IPR043502">
    <property type="entry name" value="DNA/RNA_pol_sf"/>
</dbReference>
<dbReference type="EMBL" id="QJKJ01003271">
    <property type="protein sequence ID" value="RDX99262.1"/>
    <property type="molecule type" value="Genomic_DNA"/>
</dbReference>
<protein>
    <recommendedName>
        <fullName evidence="17">Integrase catalytic domain-containing protein</fullName>
    </recommendedName>
</protein>
<evidence type="ECO:0000256" key="1">
    <source>
        <dbReference type="ARBA" id="ARBA00022722"/>
    </source>
</evidence>
<dbReference type="GO" id="GO:0003887">
    <property type="term" value="F:DNA-directed DNA polymerase activity"/>
    <property type="evidence" value="ECO:0007669"/>
    <property type="project" value="UniProtKB-KW"/>
</dbReference>
<evidence type="ECO:0000256" key="11">
    <source>
        <dbReference type="SAM" id="MobiDB-lite"/>
    </source>
</evidence>
<evidence type="ECO:0000313" key="15">
    <source>
        <dbReference type="EMBL" id="RDX99262.1"/>
    </source>
</evidence>